<dbReference type="Proteomes" id="UP001193680">
    <property type="component" value="Unassembled WGS sequence"/>
</dbReference>
<keyword evidence="2" id="KW-0175">Coiled coil</keyword>
<organism evidence="5 6">
    <name type="scientific">Thiomicrorhabdus heinhorstiae</name>
    <dbReference type="NCBI Taxonomy" id="2748010"/>
    <lineage>
        <taxon>Bacteria</taxon>
        <taxon>Pseudomonadati</taxon>
        <taxon>Pseudomonadota</taxon>
        <taxon>Gammaproteobacteria</taxon>
        <taxon>Thiotrichales</taxon>
        <taxon>Piscirickettsiaceae</taxon>
        <taxon>Thiomicrorhabdus</taxon>
    </lineage>
</organism>
<dbReference type="Gene3D" id="2.70.70.10">
    <property type="entry name" value="Glucose Permease (Domain IIA)"/>
    <property type="match status" value="1"/>
</dbReference>
<keyword evidence="3" id="KW-1133">Transmembrane helix</keyword>
<dbReference type="PANTHER" id="PTHR21666:SF289">
    <property type="entry name" value="L-ALA--D-GLU ENDOPEPTIDASE"/>
    <property type="match status" value="1"/>
</dbReference>
<evidence type="ECO:0000313" key="5">
    <source>
        <dbReference type="EMBL" id="MBF6057310.1"/>
    </source>
</evidence>
<feature type="transmembrane region" description="Helical" evidence="3">
    <location>
        <begin position="27"/>
        <end position="50"/>
    </location>
</feature>
<dbReference type="PANTHER" id="PTHR21666">
    <property type="entry name" value="PEPTIDASE-RELATED"/>
    <property type="match status" value="1"/>
</dbReference>
<dbReference type="InterPro" id="IPR011055">
    <property type="entry name" value="Dup_hybrid_motif"/>
</dbReference>
<evidence type="ECO:0000256" key="1">
    <source>
        <dbReference type="ARBA" id="ARBA00022729"/>
    </source>
</evidence>
<reference evidence="5 6" key="1">
    <citation type="submission" date="2020-11" db="EMBL/GenBank/DDBJ databases">
        <title>Sulfur oxidizing isolate from Hospital Hole Sinkhole.</title>
        <authorList>
            <person name="Scott K.M."/>
        </authorList>
    </citation>
    <scope>NUCLEOTIDE SEQUENCE [LARGE SCALE GENOMIC DNA]</scope>
    <source>
        <strain evidence="5 6">HH1</strain>
    </source>
</reference>
<comment type="caution">
    <text evidence="5">The sequence shown here is derived from an EMBL/GenBank/DDBJ whole genome shotgun (WGS) entry which is preliminary data.</text>
</comment>
<accession>A0ABS0BU54</accession>
<dbReference type="InterPro" id="IPR016047">
    <property type="entry name" value="M23ase_b-sheet_dom"/>
</dbReference>
<dbReference type="SUPFAM" id="SSF51261">
    <property type="entry name" value="Duplicated hybrid motif"/>
    <property type="match status" value="1"/>
</dbReference>
<protein>
    <submittedName>
        <fullName evidence="5">M23 family metallopeptidase</fullName>
    </submittedName>
</protein>
<evidence type="ECO:0000256" key="2">
    <source>
        <dbReference type="SAM" id="Coils"/>
    </source>
</evidence>
<keyword evidence="1" id="KW-0732">Signal</keyword>
<keyword evidence="3" id="KW-0472">Membrane</keyword>
<feature type="coiled-coil region" evidence="2">
    <location>
        <begin position="64"/>
        <end position="98"/>
    </location>
</feature>
<dbReference type="EMBL" id="JACBGI020000003">
    <property type="protein sequence ID" value="MBF6057310.1"/>
    <property type="molecule type" value="Genomic_DNA"/>
</dbReference>
<keyword evidence="3" id="KW-0812">Transmembrane</keyword>
<dbReference type="CDD" id="cd12797">
    <property type="entry name" value="M23_peptidase"/>
    <property type="match status" value="1"/>
</dbReference>
<dbReference type="Pfam" id="PF01551">
    <property type="entry name" value="Peptidase_M23"/>
    <property type="match status" value="1"/>
</dbReference>
<feature type="domain" description="M23ase beta-sheet core" evidence="4">
    <location>
        <begin position="175"/>
        <end position="271"/>
    </location>
</feature>
<gene>
    <name evidence="5" type="ORF">H8792_003055</name>
</gene>
<evidence type="ECO:0000313" key="6">
    <source>
        <dbReference type="Proteomes" id="UP001193680"/>
    </source>
</evidence>
<name>A0ABS0BU54_9GAMM</name>
<dbReference type="InterPro" id="IPR050570">
    <property type="entry name" value="Cell_wall_metabolism_enzyme"/>
</dbReference>
<sequence length="322" mass="36464">MKNYFTITISDVYGAKHYSFKQAVRKFAWLWISVLLIFWVIGGISLYWMLFEARQIEADHELALKTLKDSVAKTQADYEELLKEKILTERELTQKSDQLTFLDQTLQGVEDLIGLKGNGVDSVDYQDRMKRVQLDSLGKRLMLELIPSGSAVKNYKGLTSPYGYRKHPITGLRQMHGGIDYKAEMGEPVLATADGVVQFAGYNKSSGYGNLISIAHSNGFRSRYGHLKSMDVKVGDYVSKGQVIGTVGSSGRSTGPHLHYEVWFLQRRLDPEPFQDWDLANYDSIFEQVKKVPWGSLSQAVDHQIRLVEKQFSPKNAPSKVN</sequence>
<dbReference type="RefSeq" id="WP_185977462.1">
    <property type="nucleotide sequence ID" value="NZ_JACBGI020000003.1"/>
</dbReference>
<evidence type="ECO:0000259" key="4">
    <source>
        <dbReference type="Pfam" id="PF01551"/>
    </source>
</evidence>
<evidence type="ECO:0000256" key="3">
    <source>
        <dbReference type="SAM" id="Phobius"/>
    </source>
</evidence>
<keyword evidence="6" id="KW-1185">Reference proteome</keyword>
<proteinExistence type="predicted"/>